<dbReference type="InterPro" id="IPR001584">
    <property type="entry name" value="Integrase_cat-core"/>
</dbReference>
<name>A0A0U2X419_9GAMM</name>
<protein>
    <submittedName>
        <fullName evidence="3">Putative transposase</fullName>
    </submittedName>
</protein>
<feature type="compositionally biased region" description="Basic and acidic residues" evidence="1">
    <location>
        <begin position="580"/>
        <end position="593"/>
    </location>
</feature>
<dbReference type="Gene3D" id="3.30.420.10">
    <property type="entry name" value="Ribonuclease H-like superfamily/Ribonuclease H"/>
    <property type="match status" value="1"/>
</dbReference>
<dbReference type="Proteomes" id="UP000065261">
    <property type="component" value="Chromosome I"/>
</dbReference>
<dbReference type="RefSeq" id="WP_058373773.1">
    <property type="nucleotide sequence ID" value="NZ_CP011034.1"/>
</dbReference>
<sequence length="607" mass="70176">MFNNDLFDDEFNQPLPKAETKLPQNYTKDLQALPEKIKTTTFAKLKYIQWLEANIQGGWTQKNLEPLLKLMPDVEGEKKPSWRTAARWYSAYTNADKNIMALIPSHQKKGNRERDTTTDKFFEKALERYLVKEKPSVASAYKFYKDLVIIENDSVVDSVLKPLTYKAFKNRIDNLPQYEVMIARYGKRLADIAYNKVEGHKRPIRVLEKVEIDHTPLDLILLDDELHIPLGRPTLTMLVDVYSHCIVGYYFSFSEPSYDAVRRAMLNAMKPKSEVAKLYPDTINEWKCAGKIETLVVDNGAEFWSNSLELACEEIGINTQYNPVAKPWLKPFVERMFGTINTELLDPVPGKTFSNILQKHEYNPKKDAIMRFTTFMQLFHKWVVDVYHQDADSRFKYIPSQLWDQGFNTLPPTMLSDADLQQLDVVLSISNHRVLRKGGIRLENLSYDSTELANYRKQFSHKVSQEVLIKLNPDDISYIYVYLDKLEHYIKVPCIDPNGYTQNLSLNQHKINIRIHRDFISGSIDNVGLAKARMFIHNKIQNEFEELKNAPKHSKVKGGKALAKHQNISSDSQKSITHSKPVEAKKVTPKEQPTDSWDDFISDLDGF</sequence>
<dbReference type="EMBL" id="CP011034">
    <property type="protein sequence ID" value="ALS33554.1"/>
    <property type="molecule type" value="Genomic_DNA"/>
</dbReference>
<organism evidence="3">
    <name type="scientific">Pseudoalteromonas translucida KMM 520</name>
    <dbReference type="NCBI Taxonomy" id="1315283"/>
    <lineage>
        <taxon>Bacteria</taxon>
        <taxon>Pseudomonadati</taxon>
        <taxon>Pseudomonadota</taxon>
        <taxon>Gammaproteobacteria</taxon>
        <taxon>Alteromonadales</taxon>
        <taxon>Pseudoalteromonadaceae</taxon>
        <taxon>Pseudoalteromonas</taxon>
    </lineage>
</organism>
<evidence type="ECO:0000313" key="3">
    <source>
        <dbReference type="EMBL" id="ALS33554.1"/>
    </source>
</evidence>
<dbReference type="OrthoDB" id="501284at2"/>
<dbReference type="PATRIC" id="fig|1315283.4.peg.2146"/>
<dbReference type="KEGG" id="ptn:PTRA_a2465"/>
<dbReference type="InterPro" id="IPR012337">
    <property type="entry name" value="RNaseH-like_sf"/>
</dbReference>
<dbReference type="GO" id="GO:0015074">
    <property type="term" value="P:DNA integration"/>
    <property type="evidence" value="ECO:0007669"/>
    <property type="project" value="InterPro"/>
</dbReference>
<gene>
    <name evidence="3" type="ORF">PTRA_a2465</name>
</gene>
<dbReference type="SUPFAM" id="SSF53098">
    <property type="entry name" value="Ribonuclease H-like"/>
    <property type="match status" value="1"/>
</dbReference>
<dbReference type="GO" id="GO:0003676">
    <property type="term" value="F:nucleic acid binding"/>
    <property type="evidence" value="ECO:0007669"/>
    <property type="project" value="InterPro"/>
</dbReference>
<dbReference type="PROSITE" id="PS50994">
    <property type="entry name" value="INTEGRASE"/>
    <property type="match status" value="1"/>
</dbReference>
<reference evidence="3 4" key="1">
    <citation type="submission" date="2015-03" db="EMBL/GenBank/DDBJ databases">
        <authorList>
            <person name="Murphy D."/>
        </authorList>
    </citation>
    <scope>NUCLEOTIDE SEQUENCE [LARGE SCALE GENOMIC DNA]</scope>
    <source>
        <strain evidence="3 4">KMM 520</strain>
    </source>
</reference>
<feature type="region of interest" description="Disordered" evidence="1">
    <location>
        <begin position="558"/>
        <end position="607"/>
    </location>
</feature>
<dbReference type="AlphaFoldDB" id="A0A0U2X419"/>
<feature type="region of interest" description="Disordered" evidence="1">
    <location>
        <begin position="1"/>
        <end position="20"/>
    </location>
</feature>
<proteinExistence type="predicted"/>
<evidence type="ECO:0000256" key="1">
    <source>
        <dbReference type="SAM" id="MobiDB-lite"/>
    </source>
</evidence>
<feature type="compositionally biased region" description="Acidic residues" evidence="1">
    <location>
        <begin position="596"/>
        <end position="607"/>
    </location>
</feature>
<dbReference type="InterPro" id="IPR015378">
    <property type="entry name" value="Transposase-like_Mu_C"/>
</dbReference>
<dbReference type="InterPro" id="IPR036397">
    <property type="entry name" value="RNaseH_sf"/>
</dbReference>
<evidence type="ECO:0000259" key="2">
    <source>
        <dbReference type="PROSITE" id="PS50994"/>
    </source>
</evidence>
<feature type="compositionally biased region" description="Polar residues" evidence="1">
    <location>
        <begin position="566"/>
        <end position="578"/>
    </location>
</feature>
<evidence type="ECO:0000313" key="4">
    <source>
        <dbReference type="Proteomes" id="UP000065261"/>
    </source>
</evidence>
<feature type="compositionally biased region" description="Acidic residues" evidence="1">
    <location>
        <begin position="1"/>
        <end position="11"/>
    </location>
</feature>
<feature type="domain" description="Integrase catalytic" evidence="2">
    <location>
        <begin position="199"/>
        <end position="407"/>
    </location>
</feature>
<dbReference type="Pfam" id="PF09299">
    <property type="entry name" value="Mu-transpos_C"/>
    <property type="match status" value="1"/>
</dbReference>
<accession>A0A0U2X419</accession>